<dbReference type="SUPFAM" id="SSF52540">
    <property type="entry name" value="P-loop containing nucleoside triphosphate hydrolases"/>
    <property type="match status" value="1"/>
</dbReference>
<keyword evidence="1 3" id="KW-0547">Nucleotide-binding</keyword>
<keyword evidence="6" id="KW-1185">Reference proteome</keyword>
<dbReference type="InterPro" id="IPR024156">
    <property type="entry name" value="Small_GTPase_ARF"/>
</dbReference>
<name>A0AAD5YR72_9AGAR</name>
<feature type="binding site" evidence="3">
    <location>
        <begin position="23"/>
        <end position="30"/>
    </location>
    <ligand>
        <name>GTP</name>
        <dbReference type="ChEBI" id="CHEBI:37565"/>
    </ligand>
</feature>
<dbReference type="PANTHER" id="PTHR11711">
    <property type="entry name" value="ADP RIBOSYLATION FACTOR-RELATED"/>
    <property type="match status" value="1"/>
</dbReference>
<evidence type="ECO:0000256" key="2">
    <source>
        <dbReference type="ARBA" id="ARBA00023134"/>
    </source>
</evidence>
<organism evidence="5 6">
    <name type="scientific">Leucocoprinus birnbaumii</name>
    <dbReference type="NCBI Taxonomy" id="56174"/>
    <lineage>
        <taxon>Eukaryota</taxon>
        <taxon>Fungi</taxon>
        <taxon>Dikarya</taxon>
        <taxon>Basidiomycota</taxon>
        <taxon>Agaricomycotina</taxon>
        <taxon>Agaricomycetes</taxon>
        <taxon>Agaricomycetidae</taxon>
        <taxon>Agaricales</taxon>
        <taxon>Agaricineae</taxon>
        <taxon>Agaricaceae</taxon>
        <taxon>Leucocoprinus</taxon>
    </lineage>
</organism>
<dbReference type="InterPro" id="IPR006689">
    <property type="entry name" value="Small_GTPase_ARF/SAR"/>
</dbReference>
<dbReference type="AlphaFoldDB" id="A0AAD5YR72"/>
<evidence type="ECO:0000313" key="6">
    <source>
        <dbReference type="Proteomes" id="UP001213000"/>
    </source>
</evidence>
<feature type="binding site" evidence="3">
    <location>
        <position position="83"/>
    </location>
    <ligand>
        <name>GTP</name>
        <dbReference type="ChEBI" id="CHEBI:37565"/>
    </ligand>
</feature>
<gene>
    <name evidence="5" type="ORF">NP233_g11187</name>
</gene>
<dbReference type="GO" id="GO:0003924">
    <property type="term" value="F:GTPase activity"/>
    <property type="evidence" value="ECO:0007669"/>
    <property type="project" value="InterPro"/>
</dbReference>
<dbReference type="GO" id="GO:0046872">
    <property type="term" value="F:metal ion binding"/>
    <property type="evidence" value="ECO:0007669"/>
    <property type="project" value="UniProtKB-KW"/>
</dbReference>
<sequence>MALFRGLLDRFYRMDHYHIVLGGYHGGGKTTLLYLLKEGKLLPTIPTVTPNIETVSLPTISSDGAVKTDGNLELVTWDMGVPGSQAGRGGYSILLQAYAERGDALVWIVDSTDRMWMKDSVELLRETLELIDRDESDAQKSKCRPLLLCVSNSVSFFRAHHRSTEYVASRLANKQDRHDAMSLEDIRRAFEPALENRPLCGILPTSFVKGLTAESGIAQAFSQLRAVIELSRRRVDKVGHKMVSTSRPPAPFVDLEELNRWFSRLKTDISPDELLMRFSDGSLLPWDHYMKIRVIFHVLRKRGRQAFNAVKAKHGPELRPGEFIRFLSEYPHVVNDNLWKEYYSEGAMRSEAAHRGLVIPDKKTFPSFVGSAVPKWLLTLIADHRWILIGRYAIDQDNDLLASRRAEKRWMVGGRDKVLHYHTITSSALTLYSSLPSSVLAAIDGHTSASSNPSELLAQTQPLIPRFRRNL</sequence>
<dbReference type="InterPro" id="IPR027417">
    <property type="entry name" value="P-loop_NTPase"/>
</dbReference>
<dbReference type="Gene3D" id="3.40.50.300">
    <property type="entry name" value="P-loop containing nucleotide triphosphate hydrolases"/>
    <property type="match status" value="1"/>
</dbReference>
<reference evidence="5" key="1">
    <citation type="submission" date="2022-07" db="EMBL/GenBank/DDBJ databases">
        <title>Genome Sequence of Leucocoprinus birnbaumii.</title>
        <authorList>
            <person name="Buettner E."/>
        </authorList>
    </citation>
    <scope>NUCLEOTIDE SEQUENCE</scope>
    <source>
        <strain evidence="5">VT141</strain>
    </source>
</reference>
<keyword evidence="4" id="KW-0479">Metal-binding</keyword>
<protein>
    <submittedName>
        <fullName evidence="5">Uncharacterized protein</fullName>
    </submittedName>
</protein>
<comment type="caution">
    <text evidence="5">The sequence shown here is derived from an EMBL/GenBank/DDBJ whole genome shotgun (WGS) entry which is preliminary data.</text>
</comment>
<feature type="binding site" evidence="4">
    <location>
        <position position="30"/>
    </location>
    <ligand>
        <name>Mg(2+)</name>
        <dbReference type="ChEBI" id="CHEBI:18420"/>
    </ligand>
</feature>
<dbReference type="GO" id="GO:0005525">
    <property type="term" value="F:GTP binding"/>
    <property type="evidence" value="ECO:0007669"/>
    <property type="project" value="UniProtKB-KW"/>
</dbReference>
<dbReference type="PROSITE" id="PS51417">
    <property type="entry name" value="ARF"/>
    <property type="match status" value="1"/>
</dbReference>
<dbReference type="Pfam" id="PF00025">
    <property type="entry name" value="Arf"/>
    <property type="match status" value="1"/>
</dbReference>
<evidence type="ECO:0000256" key="1">
    <source>
        <dbReference type="ARBA" id="ARBA00022741"/>
    </source>
</evidence>
<keyword evidence="4" id="KW-0460">Magnesium</keyword>
<feature type="binding site" evidence="4">
    <location>
        <position position="47"/>
    </location>
    <ligand>
        <name>Mg(2+)</name>
        <dbReference type="ChEBI" id="CHEBI:18420"/>
    </ligand>
</feature>
<evidence type="ECO:0000313" key="5">
    <source>
        <dbReference type="EMBL" id="KAJ3559753.1"/>
    </source>
</evidence>
<dbReference type="SMART" id="SM00177">
    <property type="entry name" value="ARF"/>
    <property type="match status" value="1"/>
</dbReference>
<keyword evidence="2 3" id="KW-0342">GTP-binding</keyword>
<accession>A0AAD5YR72</accession>
<dbReference type="EMBL" id="JANIEX010001280">
    <property type="protein sequence ID" value="KAJ3559753.1"/>
    <property type="molecule type" value="Genomic_DNA"/>
</dbReference>
<evidence type="ECO:0000256" key="3">
    <source>
        <dbReference type="PIRSR" id="PIRSR606689-1"/>
    </source>
</evidence>
<proteinExistence type="predicted"/>
<dbReference type="Proteomes" id="UP001213000">
    <property type="component" value="Unassembled WGS sequence"/>
</dbReference>
<evidence type="ECO:0000256" key="4">
    <source>
        <dbReference type="PIRSR" id="PIRSR606689-2"/>
    </source>
</evidence>